<protein>
    <submittedName>
        <fullName evidence="2">DUF559 domain-containing protein</fullName>
    </submittedName>
</protein>
<evidence type="ECO:0000313" key="2">
    <source>
        <dbReference type="EMBL" id="TVU62459.1"/>
    </source>
</evidence>
<comment type="caution">
    <text evidence="2">The sequence shown here is derived from an EMBL/GenBank/DDBJ whole genome shotgun (WGS) entry which is preliminary data.</text>
</comment>
<accession>A0A558H008</accession>
<dbReference type="Proteomes" id="UP000316500">
    <property type="component" value="Unassembled WGS sequence"/>
</dbReference>
<dbReference type="OrthoDB" id="3234479at2"/>
<proteinExistence type="predicted"/>
<organism evidence="2 3">
    <name type="scientific">Paenarthrobacter nitroguajacolicus</name>
    <name type="common">Arthrobacter nitroguajacolicus</name>
    <dbReference type="NCBI Taxonomy" id="211146"/>
    <lineage>
        <taxon>Bacteria</taxon>
        <taxon>Bacillati</taxon>
        <taxon>Actinomycetota</taxon>
        <taxon>Actinomycetes</taxon>
        <taxon>Micrococcales</taxon>
        <taxon>Micrococcaceae</taxon>
        <taxon>Paenarthrobacter</taxon>
    </lineage>
</organism>
<dbReference type="Gene3D" id="3.40.960.10">
    <property type="entry name" value="VSR Endonuclease"/>
    <property type="match status" value="1"/>
</dbReference>
<evidence type="ECO:0000259" key="1">
    <source>
        <dbReference type="Pfam" id="PF04480"/>
    </source>
</evidence>
<dbReference type="EMBL" id="VNFK01000008">
    <property type="protein sequence ID" value="TVU62459.1"/>
    <property type="molecule type" value="Genomic_DNA"/>
</dbReference>
<dbReference type="Pfam" id="PF04480">
    <property type="entry name" value="DUF559"/>
    <property type="match status" value="1"/>
</dbReference>
<reference evidence="2 3" key="1">
    <citation type="submission" date="2019-07" db="EMBL/GenBank/DDBJ databases">
        <title>Diversity of Bacteria from Kongsfjorden, Arctic.</title>
        <authorList>
            <person name="Yu Y."/>
        </authorList>
    </citation>
    <scope>NUCLEOTIDE SEQUENCE [LARGE SCALE GENOMIC DNA]</scope>
    <source>
        <strain evidence="2 3">SM1928</strain>
    </source>
</reference>
<name>A0A558H008_PAENT</name>
<sequence>MEKLTLTESDLPTAPFTLDEAKSAGIKQERLWRRSDIAPVSRGLYRPANWDFDLEAAARSLSAASPGAWISHVTAAKLHGFSLPPWLSDSNELHLSKPRNLPSVRRKGVTGHTLTISDGEVEQVRGIWISTRSRTWLDLARAMPLKELVCIGDELIRNPRLEFEQRAEPFTTIAALRAMVNRHKNLQGVVRAREALDLMRVGSDSAPESMLRLAMFDAGLPEPELQVLLRPNDPLSPSADLGYRKRRVAIQYDGGHHLEEKQVFSDRRRDKAFIAAGWTVLVFNKADLANDFDAAVRQIKKVLRTAWIDPAVESGFSGGT</sequence>
<evidence type="ECO:0000313" key="3">
    <source>
        <dbReference type="Proteomes" id="UP000316500"/>
    </source>
</evidence>
<dbReference type="SUPFAM" id="SSF52980">
    <property type="entry name" value="Restriction endonuclease-like"/>
    <property type="match status" value="1"/>
</dbReference>
<gene>
    <name evidence="2" type="ORF">FQP90_12555</name>
</gene>
<dbReference type="InterPro" id="IPR011335">
    <property type="entry name" value="Restrct_endonuc-II-like"/>
</dbReference>
<dbReference type="InterPro" id="IPR007569">
    <property type="entry name" value="DUF559"/>
</dbReference>
<dbReference type="AlphaFoldDB" id="A0A558H008"/>
<feature type="domain" description="DUF559" evidence="1">
    <location>
        <begin position="242"/>
        <end position="303"/>
    </location>
</feature>